<organism evidence="1 2">
    <name type="scientific">Parabacteroides goldsteinii DSM 19448 = WAL 12034</name>
    <dbReference type="NCBI Taxonomy" id="927665"/>
    <lineage>
        <taxon>Bacteria</taxon>
        <taxon>Pseudomonadati</taxon>
        <taxon>Bacteroidota</taxon>
        <taxon>Bacteroidia</taxon>
        <taxon>Bacteroidales</taxon>
        <taxon>Tannerellaceae</taxon>
        <taxon>Parabacteroides</taxon>
    </lineage>
</organism>
<name>A0A0F5JEN7_9BACT</name>
<dbReference type="Proteomes" id="UP000033047">
    <property type="component" value="Unassembled WGS sequence"/>
</dbReference>
<evidence type="ECO:0000313" key="1">
    <source>
        <dbReference type="EMBL" id="KKB55932.1"/>
    </source>
</evidence>
<dbReference type="AlphaFoldDB" id="A0A0F5JEN7"/>
<gene>
    <name evidence="1" type="ORF">HMPREF1535_01904</name>
</gene>
<evidence type="ECO:0000313" key="2">
    <source>
        <dbReference type="Proteomes" id="UP000033047"/>
    </source>
</evidence>
<proteinExistence type="predicted"/>
<reference evidence="1 2" key="1">
    <citation type="submission" date="2013-04" db="EMBL/GenBank/DDBJ databases">
        <title>The Genome Sequence of Parabacteroides goldsteinii DSM 19448.</title>
        <authorList>
            <consortium name="The Broad Institute Genomics Platform"/>
            <person name="Earl A."/>
            <person name="Ward D."/>
            <person name="Feldgarden M."/>
            <person name="Gevers D."/>
            <person name="Martens E."/>
            <person name="Sakamoto M."/>
            <person name="Benno Y."/>
            <person name="Song Y."/>
            <person name="Liu C."/>
            <person name="Lee J."/>
            <person name="Bolanos M."/>
            <person name="Vaisanen M.L."/>
            <person name="Finegold S.M."/>
            <person name="Walker B."/>
            <person name="Young S."/>
            <person name="Zeng Q."/>
            <person name="Gargeya S."/>
            <person name="Fitzgerald M."/>
            <person name="Haas B."/>
            <person name="Abouelleil A."/>
            <person name="Allen A.W."/>
            <person name="Alvarado L."/>
            <person name="Arachchi H.M."/>
            <person name="Berlin A.M."/>
            <person name="Chapman S.B."/>
            <person name="Gainer-Dewar J."/>
            <person name="Goldberg J."/>
            <person name="Griggs A."/>
            <person name="Gujja S."/>
            <person name="Hansen M."/>
            <person name="Howarth C."/>
            <person name="Imamovic A."/>
            <person name="Ireland A."/>
            <person name="Larimer J."/>
            <person name="McCowan C."/>
            <person name="Murphy C."/>
            <person name="Pearson M."/>
            <person name="Poon T.W."/>
            <person name="Priest M."/>
            <person name="Roberts A."/>
            <person name="Saif S."/>
            <person name="Shea T."/>
            <person name="Sisk P."/>
            <person name="Sykes S."/>
            <person name="Wortman J."/>
            <person name="Nusbaum C."/>
            <person name="Birren B."/>
        </authorList>
    </citation>
    <scope>NUCLEOTIDE SEQUENCE [LARGE SCALE GENOMIC DNA]</scope>
    <source>
        <strain evidence="1 2">DSM 19448</strain>
    </source>
</reference>
<comment type="caution">
    <text evidence="1">The sequence shown here is derived from an EMBL/GenBank/DDBJ whole genome shotgun (WGS) entry which is preliminary data.</text>
</comment>
<accession>A0A0F5JEN7</accession>
<dbReference type="EMBL" id="AQHV01000011">
    <property type="protein sequence ID" value="KKB55932.1"/>
    <property type="molecule type" value="Genomic_DNA"/>
</dbReference>
<dbReference type="STRING" id="927665.HMPREF1535_01904"/>
<protein>
    <submittedName>
        <fullName evidence="1">Uncharacterized protein</fullName>
    </submittedName>
</protein>
<sequence length="37" mass="4287">MRVELFGKESYQVRLKTGVCLRASLTGYKLLKERLSL</sequence>
<dbReference type="HOGENOM" id="CLU_3346865_0_0_10"/>